<dbReference type="GO" id="GO:0003714">
    <property type="term" value="F:transcription corepressor activity"/>
    <property type="evidence" value="ECO:0007669"/>
    <property type="project" value="InterPro"/>
</dbReference>
<dbReference type="EMBL" id="RWGY01000051">
    <property type="protein sequence ID" value="TVU06532.1"/>
    <property type="molecule type" value="Genomic_DNA"/>
</dbReference>
<organism evidence="5 6">
    <name type="scientific">Eragrostis curvula</name>
    <name type="common">weeping love grass</name>
    <dbReference type="NCBI Taxonomy" id="38414"/>
    <lineage>
        <taxon>Eukaryota</taxon>
        <taxon>Viridiplantae</taxon>
        <taxon>Streptophyta</taxon>
        <taxon>Embryophyta</taxon>
        <taxon>Tracheophyta</taxon>
        <taxon>Spermatophyta</taxon>
        <taxon>Magnoliopsida</taxon>
        <taxon>Liliopsida</taxon>
        <taxon>Poales</taxon>
        <taxon>Poaceae</taxon>
        <taxon>PACMAD clade</taxon>
        <taxon>Chloridoideae</taxon>
        <taxon>Eragrostideae</taxon>
        <taxon>Eragrostidinae</taxon>
        <taxon>Eragrostis</taxon>
    </lineage>
</organism>
<evidence type="ECO:0000313" key="5">
    <source>
        <dbReference type="EMBL" id="TVU06532.1"/>
    </source>
</evidence>
<dbReference type="InterPro" id="IPR003822">
    <property type="entry name" value="PAH"/>
</dbReference>
<gene>
    <name evidence="5" type="ORF">EJB05_49753</name>
</gene>
<dbReference type="PANTHER" id="PTHR12346">
    <property type="entry name" value="SIN3B-RELATED"/>
    <property type="match status" value="1"/>
</dbReference>
<evidence type="ECO:0000256" key="2">
    <source>
        <dbReference type="ARBA" id="ARBA00022491"/>
    </source>
</evidence>
<keyword evidence="6" id="KW-1185">Reference proteome</keyword>
<evidence type="ECO:0000256" key="3">
    <source>
        <dbReference type="ARBA" id="ARBA00023242"/>
    </source>
</evidence>
<dbReference type="PANTHER" id="PTHR12346:SF0">
    <property type="entry name" value="SIN3A, ISOFORM G"/>
    <property type="match status" value="1"/>
</dbReference>
<comment type="subcellular location">
    <subcellularLocation>
        <location evidence="1 4">Nucleus</location>
    </subcellularLocation>
</comment>
<dbReference type="AlphaFoldDB" id="A0A5J9T5C4"/>
<evidence type="ECO:0000256" key="1">
    <source>
        <dbReference type="ARBA" id="ARBA00004123"/>
    </source>
</evidence>
<dbReference type="GO" id="GO:0000122">
    <property type="term" value="P:negative regulation of transcription by RNA polymerase II"/>
    <property type="evidence" value="ECO:0007669"/>
    <property type="project" value="TreeGrafter"/>
</dbReference>
<dbReference type="SUPFAM" id="SSF47762">
    <property type="entry name" value="PAH2 domain"/>
    <property type="match status" value="2"/>
</dbReference>
<evidence type="ECO:0000256" key="4">
    <source>
        <dbReference type="PROSITE-ProRule" id="PRU00810"/>
    </source>
</evidence>
<comment type="caution">
    <text evidence="5">The sequence shown here is derived from an EMBL/GenBank/DDBJ whole genome shotgun (WGS) entry which is preliminary data.</text>
</comment>
<dbReference type="Proteomes" id="UP000324897">
    <property type="component" value="Unassembled WGS sequence"/>
</dbReference>
<proteinExistence type="predicted"/>
<accession>A0A5J9T5C4</accession>
<sequence length="168" mass="19055">MWAPGRQIRAEKIKEVARSSDPPVELTTGDALEDAIQFLVSVKRDFQPKYQELIAILAEFGRGSLDTDVVASRVRVLFDGHPHVIRGFNLTTEDALRFLESVKHEFRDKYDELMALLLEFRSGSMDADSVISRVKVLFEGHPRLIIGFNVFLPERQKIQILDGEETAA</sequence>
<reference evidence="5 6" key="1">
    <citation type="journal article" date="2019" name="Sci. Rep.">
        <title>A high-quality genome of Eragrostis curvula grass provides insights into Poaceae evolution and supports new strategies to enhance forage quality.</title>
        <authorList>
            <person name="Carballo J."/>
            <person name="Santos B.A.C.M."/>
            <person name="Zappacosta D."/>
            <person name="Garbus I."/>
            <person name="Selva J.P."/>
            <person name="Gallo C.A."/>
            <person name="Diaz A."/>
            <person name="Albertini E."/>
            <person name="Caccamo M."/>
            <person name="Echenique V."/>
        </authorList>
    </citation>
    <scope>NUCLEOTIDE SEQUENCE [LARGE SCALE GENOMIC DNA]</scope>
    <source>
        <strain evidence="6">cv. Victoria</strain>
        <tissue evidence="5">Leaf</tissue>
    </source>
</reference>
<dbReference type="InterPro" id="IPR039774">
    <property type="entry name" value="Sin3-like"/>
</dbReference>
<dbReference type="InterPro" id="IPR036600">
    <property type="entry name" value="PAH_sf"/>
</dbReference>
<keyword evidence="2" id="KW-0678">Repressor</keyword>
<dbReference type="GO" id="GO:0000785">
    <property type="term" value="C:chromatin"/>
    <property type="evidence" value="ECO:0007669"/>
    <property type="project" value="TreeGrafter"/>
</dbReference>
<dbReference type="Gramene" id="TVU06532">
    <property type="protein sequence ID" value="TVU06532"/>
    <property type="gene ID" value="EJB05_49753"/>
</dbReference>
<name>A0A5J9T5C4_9POAL</name>
<protein>
    <submittedName>
        <fullName evidence="5">Uncharacterized protein</fullName>
    </submittedName>
</protein>
<evidence type="ECO:0000313" key="6">
    <source>
        <dbReference type="Proteomes" id="UP000324897"/>
    </source>
</evidence>
<keyword evidence="3 4" id="KW-0539">Nucleus</keyword>
<dbReference type="Pfam" id="PF02671">
    <property type="entry name" value="PAH"/>
    <property type="match status" value="2"/>
</dbReference>
<dbReference type="FunFam" id="1.20.1160.11:FF:000001">
    <property type="entry name" value="Paired amphipathic helix protein Sin3"/>
    <property type="match status" value="1"/>
</dbReference>
<dbReference type="PROSITE" id="PS51477">
    <property type="entry name" value="PAH"/>
    <property type="match status" value="1"/>
</dbReference>
<dbReference type="OrthoDB" id="1913924at2759"/>
<dbReference type="Gene3D" id="1.20.1160.11">
    <property type="entry name" value="Paired amphipathic helix"/>
    <property type="match status" value="2"/>
</dbReference>
<dbReference type="GO" id="GO:0000118">
    <property type="term" value="C:histone deacetylase complex"/>
    <property type="evidence" value="ECO:0007669"/>
    <property type="project" value="TreeGrafter"/>
</dbReference>